<dbReference type="PaxDb" id="7159-AAEL014434-PA"/>
<feature type="domain" description="CHK kinase-like" evidence="1">
    <location>
        <begin position="570"/>
        <end position="763"/>
    </location>
</feature>
<reference evidence="2" key="1">
    <citation type="submission" date="2005-10" db="EMBL/GenBank/DDBJ databases">
        <authorList>
            <person name="Loftus B.J."/>
            <person name="Nene V.M."/>
            <person name="Hannick L.I."/>
            <person name="Bidwell S."/>
            <person name="Haas B."/>
            <person name="Amedeo P."/>
            <person name="Orvis J."/>
            <person name="Wortman J.R."/>
            <person name="White O.R."/>
            <person name="Salzberg S."/>
            <person name="Shumway M."/>
            <person name="Koo H."/>
            <person name="Zhao Y."/>
            <person name="Holmes M."/>
            <person name="Miller J."/>
            <person name="Schatz M."/>
            <person name="Pop M."/>
            <person name="Pai G."/>
            <person name="Utterback T."/>
            <person name="Rogers Y.-H."/>
            <person name="Kravitz S."/>
            <person name="Fraser C.M."/>
        </authorList>
    </citation>
    <scope>NUCLEOTIDE SEQUENCE</scope>
    <source>
        <strain evidence="2">Liverpool</strain>
    </source>
</reference>
<reference evidence="2" key="3">
    <citation type="submission" date="2012-09" db="EMBL/GenBank/DDBJ databases">
        <authorList>
            <consortium name="VectorBase"/>
        </authorList>
    </citation>
    <scope>NUCLEOTIDE SEQUENCE</scope>
    <source>
        <strain evidence="2">Liverpool</strain>
    </source>
</reference>
<dbReference type="PANTHER" id="PTHR11012">
    <property type="entry name" value="PROTEIN KINASE-LIKE DOMAIN-CONTAINING"/>
    <property type="match status" value="1"/>
</dbReference>
<dbReference type="SUPFAM" id="SSF56112">
    <property type="entry name" value="Protein kinase-like (PK-like)"/>
    <property type="match status" value="2"/>
</dbReference>
<sequence length="852" mass="100036">MPKENQIPLIEDARETPKWINEKYFESLLRKYKDDPTIEVQSVQVTYALPKGENYASVIYRAQIVHRRKDQPVKTCSYIIKGISETPLAKQKLGEYDVHRKEMDIYQLVIPEFRRLMRSVGDRAELYPNPLCVDRINDVIILNDVTKKGYVMLDRTQGLDATHAKMSLKAMAKLHASSLKLVEIYPSIFDRYTTGMWTRKTDAFHEFFQSTYDSLTEEIYTWDPEWHYYANKLRNLRPHFIEQALSVFDNDQEGDLRVLVHGDLWINNLMFKYDANGHPSDVLLLDFQFCCYGSPAIDLFYFFFSSTKDEIRQNCFDEYMQYYYCHLVEYAKRINCTRQLPTLHQFQLQLLRKMFYSMYSSIVALPIHLNQEPDADFDALMAGDERARKFKKAIMTNKKYHKIIKGLLPTFDRKVALKQSTELLHVSLIDMPSEDRANSIEDLRTTPEWINAEYFRTLLQKCNNDLTIEVQAVRVKYALPKGENFASVIYRAQVKYRRLGEPVTTCSFILKGVSESPLARQKLGEYDVHGKEMDVYQLVIPELMRLMKSAGELSELYPKALCVDRSHEMIILNDVLQKGFVMVDRTKGLDAAHLKMSLKSMAKLHASSLKLVEMFPTIFDRYTTGMMNRKTNAFHMFFQSTYDALTDEIYTWKPEWHYYANKLRKLRPHYLEQGMTVFDNDSENDLRVFVHGDFWVNNLMFKYDTNGLPIDVLILDFQYCCYGSPAIDLCYFFFTSSSDDIRQNGFDQYMQYYYHQLSKYVKKFNCSLWFPTLHQFQQQLLKKMFYSVHSSIVALPLHLNKIADGADLETLLAGDERSKRFKRAIMTNTNYQKIIKGLLPTFDRKGLLDKLD</sequence>
<dbReference type="PANTHER" id="PTHR11012:SF13">
    <property type="entry name" value="CHK KINASE-LIKE DOMAIN-CONTAINING PROTEIN-RELATED"/>
    <property type="match status" value="1"/>
</dbReference>
<dbReference type="InterPro" id="IPR004119">
    <property type="entry name" value="EcKL"/>
</dbReference>
<evidence type="ECO:0000313" key="3">
    <source>
        <dbReference type="Proteomes" id="UP000682892"/>
    </source>
</evidence>
<reference evidence="2" key="2">
    <citation type="journal article" date="2007" name="Science">
        <title>Genome sequence of Aedes aegypti, a major arbovirus vector.</title>
        <authorList>
            <person name="Nene V."/>
            <person name="Wortman J.R."/>
            <person name="Lawson D."/>
            <person name="Haas B."/>
            <person name="Kodira C."/>
            <person name="Tu Z.J."/>
            <person name="Loftus B."/>
            <person name="Xi Z."/>
            <person name="Megy K."/>
            <person name="Grabherr M."/>
            <person name="Ren Q."/>
            <person name="Zdobnov E.M."/>
            <person name="Lobo N.F."/>
            <person name="Campbell K.S."/>
            <person name="Brown S.E."/>
            <person name="Bonaldo M.F."/>
            <person name="Zhu J."/>
            <person name="Sinkins S.P."/>
            <person name="Hogenkamp D.G."/>
            <person name="Amedeo P."/>
            <person name="Arensburger P."/>
            <person name="Atkinson P.W."/>
            <person name="Bidwell S."/>
            <person name="Biedler J."/>
            <person name="Birney E."/>
            <person name="Bruggner R.V."/>
            <person name="Costas J."/>
            <person name="Coy M.R."/>
            <person name="Crabtree J."/>
            <person name="Crawford M."/>
            <person name="Debruyn B."/>
            <person name="Decaprio D."/>
            <person name="Eiglmeier K."/>
            <person name="Eisenstadt E."/>
            <person name="El-Dorry H."/>
            <person name="Gelbart W.M."/>
            <person name="Gomes S.L."/>
            <person name="Hammond M."/>
            <person name="Hannick L.I."/>
            <person name="Hogan J.R."/>
            <person name="Holmes M.H."/>
            <person name="Jaffe D."/>
            <person name="Johnston J.S."/>
            <person name="Kennedy R.C."/>
            <person name="Koo H."/>
            <person name="Kravitz S."/>
            <person name="Kriventseva E.V."/>
            <person name="Kulp D."/>
            <person name="Labutti K."/>
            <person name="Lee E."/>
            <person name="Li S."/>
            <person name="Lovin D.D."/>
            <person name="Mao C."/>
            <person name="Mauceli E."/>
            <person name="Menck C.F."/>
            <person name="Miller J.R."/>
            <person name="Montgomery P."/>
            <person name="Mori A."/>
            <person name="Nascimento A.L."/>
            <person name="Naveira H.F."/>
            <person name="Nusbaum C."/>
            <person name="O'leary S."/>
            <person name="Orvis J."/>
            <person name="Pertea M."/>
            <person name="Quesneville H."/>
            <person name="Reidenbach K.R."/>
            <person name="Rogers Y.H."/>
            <person name="Roth C.W."/>
            <person name="Schneider J.R."/>
            <person name="Schatz M."/>
            <person name="Shumway M."/>
            <person name="Stanke M."/>
            <person name="Stinson E.O."/>
            <person name="Tubio J.M."/>
            <person name="Vanzee J.P."/>
            <person name="Verjovski-Almeida S."/>
            <person name="Werner D."/>
            <person name="White O."/>
            <person name="Wyder S."/>
            <person name="Zeng Q."/>
            <person name="Zhao Q."/>
            <person name="Zhao Y."/>
            <person name="Hill C.A."/>
            <person name="Raikhel A.S."/>
            <person name="Soares M.B."/>
            <person name="Knudson D.L."/>
            <person name="Lee N.H."/>
            <person name="Galagan J."/>
            <person name="Salzberg S.L."/>
            <person name="Paulsen I.T."/>
            <person name="Dimopoulos G."/>
            <person name="Collins F.H."/>
            <person name="Birren B."/>
            <person name="Fraser-Liggett C.M."/>
            <person name="Severson D.W."/>
        </authorList>
    </citation>
    <scope>NUCLEOTIDE SEQUENCE [LARGE SCALE GENOMIC DNA]</scope>
    <source>
        <strain evidence="2">Liverpool</strain>
    </source>
</reference>
<protein>
    <submittedName>
        <fullName evidence="2">AAEL014434-PA</fullName>
    </submittedName>
</protein>
<dbReference type="VEuPathDB" id="VectorBase:AAEL019856"/>
<dbReference type="eggNOG" id="ENOG502RZD1">
    <property type="taxonomic scope" value="Eukaryota"/>
</dbReference>
<dbReference type="OMA" id="NTEMQMY"/>
<dbReference type="PhylomeDB" id="Q16GB5"/>
<dbReference type="Pfam" id="PF02958">
    <property type="entry name" value="EcKL"/>
    <property type="match status" value="2"/>
</dbReference>
<dbReference type="HOGENOM" id="CLU_010718_4_0_1"/>
<dbReference type="Gene3D" id="3.90.1200.10">
    <property type="match status" value="2"/>
</dbReference>
<feature type="domain" description="CHK kinase-like" evidence="1">
    <location>
        <begin position="140"/>
        <end position="333"/>
    </location>
</feature>
<dbReference type="Proteomes" id="UP000682892">
    <property type="component" value="Unassembled WGS sequence"/>
</dbReference>
<accession>Q16GB5</accession>
<dbReference type="AlphaFoldDB" id="Q16GB5"/>
<proteinExistence type="predicted"/>
<dbReference type="InterPro" id="IPR011009">
    <property type="entry name" value="Kinase-like_dom_sf"/>
</dbReference>
<evidence type="ECO:0000259" key="1">
    <source>
        <dbReference type="SMART" id="SM00587"/>
    </source>
</evidence>
<dbReference type="InterPro" id="IPR015897">
    <property type="entry name" value="CHK_kinase-like"/>
</dbReference>
<organism evidence="2 3">
    <name type="scientific">Aedes aegypti</name>
    <name type="common">Yellowfever mosquito</name>
    <name type="synonym">Culex aegypti</name>
    <dbReference type="NCBI Taxonomy" id="7159"/>
    <lineage>
        <taxon>Eukaryota</taxon>
        <taxon>Metazoa</taxon>
        <taxon>Ecdysozoa</taxon>
        <taxon>Arthropoda</taxon>
        <taxon>Hexapoda</taxon>
        <taxon>Insecta</taxon>
        <taxon>Pterygota</taxon>
        <taxon>Neoptera</taxon>
        <taxon>Endopterygota</taxon>
        <taxon>Diptera</taxon>
        <taxon>Nematocera</taxon>
        <taxon>Culicoidea</taxon>
        <taxon>Culicidae</taxon>
        <taxon>Culicinae</taxon>
        <taxon>Aedini</taxon>
        <taxon>Aedes</taxon>
        <taxon>Stegomyia</taxon>
    </lineage>
</organism>
<dbReference type="EMBL" id="CH478300">
    <property type="protein sequence ID" value="EAT33280.1"/>
    <property type="molecule type" value="Genomic_DNA"/>
</dbReference>
<name>Q16GB5_AEDAE</name>
<dbReference type="SMART" id="SM00587">
    <property type="entry name" value="CHK"/>
    <property type="match status" value="2"/>
</dbReference>
<evidence type="ECO:0000313" key="2">
    <source>
        <dbReference type="EMBL" id="EAT33280.1"/>
    </source>
</evidence>
<gene>
    <name evidence="2" type="ORF">AaeL_AAEL014434</name>
</gene>